<dbReference type="Pfam" id="PF13240">
    <property type="entry name" value="Zn_Ribbon_1"/>
    <property type="match status" value="1"/>
</dbReference>
<evidence type="ECO:0000313" key="4">
    <source>
        <dbReference type="Proteomes" id="UP000469870"/>
    </source>
</evidence>
<organism evidence="3 4">
    <name type="scientific">Fundicoccus ignavus</name>
    <dbReference type="NCBI Taxonomy" id="2664442"/>
    <lineage>
        <taxon>Bacteria</taxon>
        <taxon>Bacillati</taxon>
        <taxon>Bacillota</taxon>
        <taxon>Bacilli</taxon>
        <taxon>Lactobacillales</taxon>
        <taxon>Aerococcaceae</taxon>
        <taxon>Fundicoccus</taxon>
    </lineage>
</organism>
<protein>
    <recommendedName>
        <fullName evidence="2">Zinc-ribbon domain-containing protein</fullName>
    </recommendedName>
</protein>
<accession>A0A844C1Z6</accession>
<evidence type="ECO:0000313" key="3">
    <source>
        <dbReference type="EMBL" id="MRI82747.1"/>
    </source>
</evidence>
<proteinExistence type="predicted"/>
<sequence>MKYCSNCRTKYLEDAQFCVECGQKIPIVSDNTIARVEENVFEEQVVDSKIEVKETSEPIEVIDDTKVKELRSHPKDSKPNLSELKAKQTKNNKKIPLIILGIVLLLGSLAFFIWNNASTEPEFWSTTASEDFPFTINVTIDENRYLAEAVTAPYEFMDFYALNNKIILEGDLLPTNNPNSQQIKVDTISLELNDMLISEMLGDLMFEFSSDEALDWDSYNDFKNNVTVAWNSQTSNEKKSSLVQFSNEIIENFNSAYGYAPNEGLSFINELENFLNQIIDSVYEVDGGLGFRISVSELKEFVMLVASYGDKYLYDSQEMVAMMNTLESFLKFELADESSAFINIPLTNERLFFRKEIQYK</sequence>
<keyword evidence="1" id="KW-1133">Transmembrane helix</keyword>
<gene>
    <name evidence="3" type="ORF">GIY11_12105</name>
</gene>
<feature type="domain" description="Zinc-ribbon" evidence="2">
    <location>
        <begin position="3"/>
        <end position="24"/>
    </location>
</feature>
<dbReference type="EMBL" id="WJQR01000021">
    <property type="protein sequence ID" value="MRI82747.1"/>
    <property type="molecule type" value="Genomic_DNA"/>
</dbReference>
<evidence type="ECO:0000259" key="2">
    <source>
        <dbReference type="Pfam" id="PF13240"/>
    </source>
</evidence>
<dbReference type="Proteomes" id="UP000469870">
    <property type="component" value="Unassembled WGS sequence"/>
</dbReference>
<reference evidence="3 4" key="1">
    <citation type="submission" date="2019-11" db="EMBL/GenBank/DDBJ databases">
        <title>Characterisation of Fundicoccus ignavus gen. nov. sp. nov., a novel genus of the family Aerococcaceae isolated from bulk tank milk.</title>
        <authorList>
            <person name="Siebert A."/>
            <person name="Huptas C."/>
            <person name="Wenning M."/>
            <person name="Scherer S."/>
            <person name="Doll E.V."/>
        </authorList>
    </citation>
    <scope>NUCLEOTIDE SEQUENCE [LARGE SCALE GENOMIC DNA]</scope>
    <source>
        <strain evidence="3 4">DSM 109653</strain>
    </source>
</reference>
<keyword evidence="1" id="KW-0472">Membrane</keyword>
<evidence type="ECO:0000256" key="1">
    <source>
        <dbReference type="SAM" id="Phobius"/>
    </source>
</evidence>
<comment type="caution">
    <text evidence="3">The sequence shown here is derived from an EMBL/GenBank/DDBJ whole genome shotgun (WGS) entry which is preliminary data.</text>
</comment>
<dbReference type="RefSeq" id="WP_153862794.1">
    <property type="nucleotide sequence ID" value="NZ_WJQR01000021.1"/>
</dbReference>
<name>A0A844C1Z6_9LACT</name>
<dbReference type="AlphaFoldDB" id="A0A844C1Z6"/>
<feature type="transmembrane region" description="Helical" evidence="1">
    <location>
        <begin position="95"/>
        <end position="114"/>
    </location>
</feature>
<keyword evidence="1" id="KW-0812">Transmembrane</keyword>
<dbReference type="InterPro" id="IPR026870">
    <property type="entry name" value="Zinc_ribbon_dom"/>
</dbReference>